<feature type="region of interest" description="Disordered" evidence="1">
    <location>
        <begin position="20"/>
        <end position="70"/>
    </location>
</feature>
<organism evidence="2 3">
    <name type="scientific">Sphingopyxis macrogoltabida</name>
    <name type="common">Sphingomonas macrogoltabidus</name>
    <dbReference type="NCBI Taxonomy" id="33050"/>
    <lineage>
        <taxon>Bacteria</taxon>
        <taxon>Pseudomonadati</taxon>
        <taxon>Pseudomonadota</taxon>
        <taxon>Alphaproteobacteria</taxon>
        <taxon>Sphingomonadales</taxon>
        <taxon>Sphingomonadaceae</taxon>
        <taxon>Sphingopyxis</taxon>
    </lineage>
</organism>
<dbReference type="Proteomes" id="UP000248597">
    <property type="component" value="Unassembled WGS sequence"/>
</dbReference>
<comment type="caution">
    <text evidence="2">The sequence shown here is derived from an EMBL/GenBank/DDBJ whole genome shotgun (WGS) entry which is preliminary data.</text>
</comment>
<reference evidence="2 3" key="1">
    <citation type="submission" date="2017-08" db="EMBL/GenBank/DDBJ databases">
        <title>Infants hospitalized years apart are colonized by the same room-sourced microbial strains.</title>
        <authorList>
            <person name="Brooks B."/>
            <person name="Olm M.R."/>
            <person name="Firek B.A."/>
            <person name="Baker R."/>
            <person name="Thomas B.C."/>
            <person name="Morowitz M.J."/>
            <person name="Banfield J.F."/>
        </authorList>
    </citation>
    <scope>NUCLEOTIDE SEQUENCE [LARGE SCALE GENOMIC DNA]</scope>
    <source>
        <strain evidence="2">S2_005_003_R2_47</strain>
    </source>
</reference>
<evidence type="ECO:0000313" key="2">
    <source>
        <dbReference type="EMBL" id="PZQ20455.1"/>
    </source>
</evidence>
<name>A0A2W5L0P3_SPHMC</name>
<protein>
    <submittedName>
        <fullName evidence="2">Uncharacterized protein</fullName>
    </submittedName>
</protein>
<dbReference type="EMBL" id="QFPJ01000059">
    <property type="protein sequence ID" value="PZQ20455.1"/>
    <property type="molecule type" value="Genomic_DNA"/>
</dbReference>
<accession>A0A2W5L0P3</accession>
<dbReference type="AlphaFoldDB" id="A0A2W5L0P3"/>
<evidence type="ECO:0000256" key="1">
    <source>
        <dbReference type="SAM" id="MobiDB-lite"/>
    </source>
</evidence>
<proteinExistence type="predicted"/>
<gene>
    <name evidence="2" type="ORF">DI569_15420</name>
</gene>
<evidence type="ECO:0000313" key="3">
    <source>
        <dbReference type="Proteomes" id="UP000248597"/>
    </source>
</evidence>
<sequence length="70" mass="8185">MRITSRRQRIEGLADVHRGHTIRDGDVNGRVEITKGSRQVSDHRIPAFDTIRTENRTGEQRFERRGDFSH</sequence>